<accession>A0A8E2WW52</accession>
<accession>W7IZ63</accession>
<dbReference type="Proteomes" id="UP000019277">
    <property type="component" value="Unassembled WGS sequence"/>
</dbReference>
<dbReference type="STRING" id="909613.UO65_5369"/>
<comment type="caution">
    <text evidence="1">The sequence shown here is derived from an EMBL/GenBank/DDBJ whole genome shotgun (WGS) entry which is preliminary data.</text>
</comment>
<organism evidence="1 2">
    <name type="scientific">Actinokineospora spheciospongiae</name>
    <dbReference type="NCBI Taxonomy" id="909613"/>
    <lineage>
        <taxon>Bacteria</taxon>
        <taxon>Bacillati</taxon>
        <taxon>Actinomycetota</taxon>
        <taxon>Actinomycetes</taxon>
        <taxon>Pseudonocardiales</taxon>
        <taxon>Pseudonocardiaceae</taxon>
        <taxon>Actinokineospora</taxon>
    </lineage>
</organism>
<evidence type="ECO:0000313" key="1">
    <source>
        <dbReference type="EMBL" id="EWC59339.1"/>
    </source>
</evidence>
<dbReference type="RefSeq" id="WP_052021802.1">
    <property type="nucleotide sequence ID" value="NZ_AYXG01000208.1"/>
</dbReference>
<dbReference type="InterPro" id="IPR045428">
    <property type="entry name" value="EACC1"/>
</dbReference>
<dbReference type="Pfam" id="PF19953">
    <property type="entry name" value="EACC1"/>
    <property type="match status" value="1"/>
</dbReference>
<dbReference type="EMBL" id="AYXG01000208">
    <property type="protein sequence ID" value="EWC59339.1"/>
    <property type="molecule type" value="Genomic_DNA"/>
</dbReference>
<reference evidence="1 2" key="1">
    <citation type="journal article" date="2014" name="Genome Announc.">
        <title>Draft Genome Sequence of the Antitrypanosomally Active Sponge-Associated Bacterium Actinokineospora sp. Strain EG49.</title>
        <authorList>
            <person name="Harjes J."/>
            <person name="Ryu T."/>
            <person name="Abdelmohsen U.R."/>
            <person name="Moitinho-Silva L."/>
            <person name="Horn H."/>
            <person name="Ravasi T."/>
            <person name="Hentschel U."/>
        </authorList>
    </citation>
    <scope>NUCLEOTIDE SEQUENCE [LARGE SCALE GENOMIC DNA]</scope>
    <source>
        <strain evidence="1 2">EG49</strain>
    </source>
</reference>
<dbReference type="OrthoDB" id="9957607at2"/>
<proteinExistence type="predicted"/>
<name>W7IZ63_9PSEU</name>
<protein>
    <submittedName>
        <fullName evidence="1">Uncharacterized protein</fullName>
    </submittedName>
</protein>
<dbReference type="AlphaFoldDB" id="W7IZ63"/>
<sequence length="120" mass="12145">MSDLTLHIDAEGTPATLDRLTDGLADDLRAARVGTVSRGTAAGAPGSKSGLAQTIGELLVGGAVPGSLLVVHRTVVQFLERSKARSVTVEVNGKKITITAATAGETAEALRIAAEAEPGE</sequence>
<keyword evidence="2" id="KW-1185">Reference proteome</keyword>
<gene>
    <name evidence="1" type="ORF">UO65_5369</name>
</gene>
<evidence type="ECO:0000313" key="2">
    <source>
        <dbReference type="Proteomes" id="UP000019277"/>
    </source>
</evidence>